<keyword evidence="3" id="KW-1185">Reference proteome</keyword>
<organism evidence="2 3">
    <name type="scientific">Pantoea cypripedii</name>
    <name type="common">Pectobacterium cypripedii</name>
    <name type="synonym">Erwinia cypripedii</name>
    <dbReference type="NCBI Taxonomy" id="55209"/>
    <lineage>
        <taxon>Bacteria</taxon>
        <taxon>Pseudomonadati</taxon>
        <taxon>Pseudomonadota</taxon>
        <taxon>Gammaproteobacteria</taxon>
        <taxon>Enterobacterales</taxon>
        <taxon>Erwiniaceae</taxon>
        <taxon>Pantoea</taxon>
    </lineage>
</organism>
<accession>A0A1X1EYV8</accession>
<proteinExistence type="predicted"/>
<protein>
    <submittedName>
        <fullName evidence="2">Uncharacterized protein</fullName>
    </submittedName>
</protein>
<feature type="compositionally biased region" description="Basic and acidic residues" evidence="1">
    <location>
        <begin position="33"/>
        <end position="60"/>
    </location>
</feature>
<dbReference type="AlphaFoldDB" id="A0A1X1EYV8"/>
<evidence type="ECO:0000313" key="2">
    <source>
        <dbReference type="EMBL" id="ORM95094.1"/>
    </source>
</evidence>
<reference evidence="2 3" key="1">
    <citation type="journal article" date="2017" name="Antonie Van Leeuwenhoek">
        <title>Phylogenomic resolution of the bacterial genus Pantoea and its relationship with Erwinia and Tatumella.</title>
        <authorList>
            <person name="Palmer M."/>
            <person name="Steenkamp E.T."/>
            <person name="Coetzee M.P."/>
            <person name="Chan W.Y."/>
            <person name="van Zyl E."/>
            <person name="De Maayer P."/>
            <person name="Coutinho T.A."/>
            <person name="Blom J."/>
            <person name="Smits T.H."/>
            <person name="Duffy B."/>
            <person name="Venter S.N."/>
        </authorList>
    </citation>
    <scope>NUCLEOTIDE SEQUENCE [LARGE SCALE GENOMIC DNA]</scope>
    <source>
        <strain evidence="2 3">LMG 2657</strain>
    </source>
</reference>
<dbReference type="EMBL" id="MLJI01000001">
    <property type="protein sequence ID" value="ORM95094.1"/>
    <property type="molecule type" value="Genomic_DNA"/>
</dbReference>
<evidence type="ECO:0000256" key="1">
    <source>
        <dbReference type="SAM" id="MobiDB-lite"/>
    </source>
</evidence>
<sequence>MYEQAAPAARRRALAIAAKQGSETAKPRKTRLRASERVRSGGDFNREMRRGDHLQVDRKSGGFTQTRTDSFVGITQSKLTVGLER</sequence>
<evidence type="ECO:0000313" key="3">
    <source>
        <dbReference type="Proteomes" id="UP000193749"/>
    </source>
</evidence>
<dbReference type="Proteomes" id="UP000193749">
    <property type="component" value="Unassembled WGS sequence"/>
</dbReference>
<feature type="region of interest" description="Disordered" evidence="1">
    <location>
        <begin position="19"/>
        <end position="67"/>
    </location>
</feature>
<comment type="caution">
    <text evidence="2">The sequence shown here is derived from an EMBL/GenBank/DDBJ whole genome shotgun (WGS) entry which is preliminary data.</text>
</comment>
<gene>
    <name evidence="2" type="ORF">HA50_17770</name>
</gene>
<name>A0A1X1EYV8_PANCY</name>